<proteinExistence type="predicted"/>
<name>A0A7J6E1Z2_CANSA</name>
<organism evidence="3 4">
    <name type="scientific">Cannabis sativa</name>
    <name type="common">Hemp</name>
    <name type="synonym">Marijuana</name>
    <dbReference type="NCBI Taxonomy" id="3483"/>
    <lineage>
        <taxon>Eukaryota</taxon>
        <taxon>Viridiplantae</taxon>
        <taxon>Streptophyta</taxon>
        <taxon>Embryophyta</taxon>
        <taxon>Tracheophyta</taxon>
        <taxon>Spermatophyta</taxon>
        <taxon>Magnoliopsida</taxon>
        <taxon>eudicotyledons</taxon>
        <taxon>Gunneridae</taxon>
        <taxon>Pentapetalae</taxon>
        <taxon>rosids</taxon>
        <taxon>fabids</taxon>
        <taxon>Rosales</taxon>
        <taxon>Cannabaceae</taxon>
        <taxon>Cannabis</taxon>
    </lineage>
</organism>
<dbReference type="Proteomes" id="UP000583929">
    <property type="component" value="Unassembled WGS sequence"/>
</dbReference>
<evidence type="ECO:0000256" key="1">
    <source>
        <dbReference type="SAM" id="MobiDB-lite"/>
    </source>
</evidence>
<dbReference type="PANTHER" id="PTHR31549:SF191">
    <property type="entry name" value="DUF247 DOMAIN PROTEIN"/>
    <property type="match status" value="1"/>
</dbReference>
<gene>
    <name evidence="3" type="ORF">G4B88_009908</name>
</gene>
<reference evidence="3 4" key="1">
    <citation type="journal article" date="2020" name="bioRxiv">
        <title>Sequence and annotation of 42 cannabis genomes reveals extensive copy number variation in cannabinoid synthesis and pathogen resistance genes.</title>
        <authorList>
            <person name="Mckernan K.J."/>
            <person name="Helbert Y."/>
            <person name="Kane L.T."/>
            <person name="Ebling H."/>
            <person name="Zhang L."/>
            <person name="Liu B."/>
            <person name="Eaton Z."/>
            <person name="Mclaughlin S."/>
            <person name="Kingan S."/>
            <person name="Baybayan P."/>
            <person name="Concepcion G."/>
            <person name="Jordan M."/>
            <person name="Riva A."/>
            <person name="Barbazuk W."/>
            <person name="Harkins T."/>
        </authorList>
    </citation>
    <scope>NUCLEOTIDE SEQUENCE [LARGE SCALE GENOMIC DNA]</scope>
    <source>
        <strain evidence="4">cv. Jamaican Lion 4</strain>
        <tissue evidence="3">Leaf</tissue>
    </source>
</reference>
<feature type="compositionally biased region" description="Basic and acidic residues" evidence="1">
    <location>
        <begin position="265"/>
        <end position="290"/>
    </location>
</feature>
<dbReference type="InterPro" id="IPR004158">
    <property type="entry name" value="DUF247_pln"/>
</dbReference>
<keyword evidence="2" id="KW-0812">Transmembrane</keyword>
<evidence type="ECO:0000256" key="2">
    <source>
        <dbReference type="SAM" id="Phobius"/>
    </source>
</evidence>
<keyword evidence="4" id="KW-1185">Reference proteome</keyword>
<evidence type="ECO:0000313" key="3">
    <source>
        <dbReference type="EMBL" id="KAF4351840.1"/>
    </source>
</evidence>
<feature type="transmembrane region" description="Helical" evidence="2">
    <location>
        <begin position="461"/>
        <end position="483"/>
    </location>
</feature>
<protein>
    <submittedName>
        <fullName evidence="3">Uncharacterized protein</fullName>
    </submittedName>
</protein>
<feature type="compositionally biased region" description="Polar residues" evidence="1">
    <location>
        <begin position="23"/>
        <end position="37"/>
    </location>
</feature>
<sequence length="486" mass="56276">MDDDDDDEKFIESLMMKDDKTNKSGVAKNNNNNQGSCTKIQKVDKSKMMTKNEIKKYYFPQMIAIGPTHAEYHEKNNQNKNNLKKILVKKFIKDGGNLEARSLLKEIKEKFTLDEQNKLFHEKVKTKLNQGQLARMLFQDGCVVLQFIHSYVNGEIIEFNEISIAEIDQICQDLLLVENQIPFEVLVILMRLSKIGSDLAKSVYHFISMNIMAPDIFYEKRLNHNLSRVPANPEELFRGNNMLRLPVHLLDLLRSELLYEEEQEQECRDPPIPDDDHKPEREKIKNKGDASAHSSSYYQRSFRNVQDLKEVDIKLKANYSKGLKSVSFSSTSLFFSPTLKLPPLIVDNSTKQKLLNLVAYEMFPDNNKRNYAIASYVRLLDSLIDCEKDVKDLRSAHILRNLLGSDKEVAELFNNISYINLGPKHDIYVDVKKQIQKHYQKKWSSWTAEFHQQHCRNPSTFFAFLVGLVILVATCIQAIYTVIQAE</sequence>
<comment type="caution">
    <text evidence="3">The sequence shown here is derived from an EMBL/GenBank/DDBJ whole genome shotgun (WGS) entry which is preliminary data.</text>
</comment>
<evidence type="ECO:0000313" key="4">
    <source>
        <dbReference type="Proteomes" id="UP000583929"/>
    </source>
</evidence>
<feature type="region of interest" description="Disordered" evidence="1">
    <location>
        <begin position="263"/>
        <end position="296"/>
    </location>
</feature>
<accession>A0A7J6E1Z2</accession>
<dbReference type="PANTHER" id="PTHR31549">
    <property type="entry name" value="PROTEIN, PUTATIVE (DUF247)-RELATED-RELATED"/>
    <property type="match status" value="1"/>
</dbReference>
<keyword evidence="2" id="KW-1133">Transmembrane helix</keyword>
<dbReference type="AlphaFoldDB" id="A0A7J6E1Z2"/>
<feature type="region of interest" description="Disordered" evidence="1">
    <location>
        <begin position="17"/>
        <end position="37"/>
    </location>
</feature>
<dbReference type="Pfam" id="PF03140">
    <property type="entry name" value="DUF247"/>
    <property type="match status" value="1"/>
</dbReference>
<keyword evidence="2" id="KW-0472">Membrane</keyword>
<dbReference type="EMBL" id="JAATIQ010000545">
    <property type="protein sequence ID" value="KAF4351840.1"/>
    <property type="molecule type" value="Genomic_DNA"/>
</dbReference>